<name>A0A8A7KDX0_9FIRM</name>
<dbReference type="RefSeq" id="WP_230867804.1">
    <property type="nucleotide sequence ID" value="NZ_CP046640.1"/>
</dbReference>
<dbReference type="InterPro" id="IPR029044">
    <property type="entry name" value="Nucleotide-diphossugar_trans"/>
</dbReference>
<organism evidence="2 3">
    <name type="scientific">Iocasia fonsfrigidae</name>
    <dbReference type="NCBI Taxonomy" id="2682810"/>
    <lineage>
        <taxon>Bacteria</taxon>
        <taxon>Bacillati</taxon>
        <taxon>Bacillota</taxon>
        <taxon>Clostridia</taxon>
        <taxon>Halanaerobiales</taxon>
        <taxon>Halanaerobiaceae</taxon>
        <taxon>Iocasia</taxon>
    </lineage>
</organism>
<dbReference type="EMBL" id="CP046640">
    <property type="protein sequence ID" value="QTL99460.1"/>
    <property type="molecule type" value="Genomic_DNA"/>
</dbReference>
<gene>
    <name evidence="2" type="ORF">GM661_16660</name>
</gene>
<dbReference type="Proteomes" id="UP000665020">
    <property type="component" value="Chromosome"/>
</dbReference>
<evidence type="ECO:0000313" key="3">
    <source>
        <dbReference type="Proteomes" id="UP000665020"/>
    </source>
</evidence>
<protein>
    <submittedName>
        <fullName evidence="2">Glycosyltransferase</fullName>
    </submittedName>
</protein>
<dbReference type="AlphaFoldDB" id="A0A8A7KDX0"/>
<dbReference type="SUPFAM" id="SSF53448">
    <property type="entry name" value="Nucleotide-diphospho-sugar transferases"/>
    <property type="match status" value="1"/>
</dbReference>
<dbReference type="Pfam" id="PF00535">
    <property type="entry name" value="Glycos_transf_2"/>
    <property type="match status" value="1"/>
</dbReference>
<dbReference type="InterPro" id="IPR050834">
    <property type="entry name" value="Glycosyltransf_2"/>
</dbReference>
<sequence>MAGKKPLISTVLLNWNRRYLLEQTVNSYLSTVNVPYELIIVDNGSRDGSQEYIKNVCSCNELCTNILLNKNMGGIALNLALTRARSDILHVSENDLQYKPGWVERVIRIFRVFPELGQLSLYAHSPARNEGDIDGERPSERISRQGLTIYQTRINVHSSSVFRREVWQQGIRWKNIGNNGVRFPDDYSFSQEVMKAGYIVAWNDEYLVTNYGHLIDEIKNNLAYYVRDYKAKPGGLEKLRKRIKRFGYGLILDDKEKSGYRLVSLD</sequence>
<evidence type="ECO:0000259" key="1">
    <source>
        <dbReference type="Pfam" id="PF00535"/>
    </source>
</evidence>
<reference evidence="2" key="1">
    <citation type="submission" date="2019-12" db="EMBL/GenBank/DDBJ databases">
        <authorList>
            <person name="zhang j."/>
            <person name="sun C.M."/>
        </authorList>
    </citation>
    <scope>NUCLEOTIDE SEQUENCE</scope>
    <source>
        <strain evidence="2">NS-1</strain>
    </source>
</reference>
<accession>A0A8A7KDX0</accession>
<dbReference type="KEGG" id="ifn:GM661_16660"/>
<feature type="domain" description="Glycosyltransferase 2-like" evidence="1">
    <location>
        <begin position="11"/>
        <end position="166"/>
    </location>
</feature>
<proteinExistence type="predicted"/>
<keyword evidence="3" id="KW-1185">Reference proteome</keyword>
<dbReference type="Gene3D" id="3.90.550.10">
    <property type="entry name" value="Spore Coat Polysaccharide Biosynthesis Protein SpsA, Chain A"/>
    <property type="match status" value="1"/>
</dbReference>
<dbReference type="PANTHER" id="PTHR43685:SF2">
    <property type="entry name" value="GLYCOSYLTRANSFERASE 2-LIKE DOMAIN-CONTAINING PROTEIN"/>
    <property type="match status" value="1"/>
</dbReference>
<dbReference type="PANTHER" id="PTHR43685">
    <property type="entry name" value="GLYCOSYLTRANSFERASE"/>
    <property type="match status" value="1"/>
</dbReference>
<evidence type="ECO:0000313" key="2">
    <source>
        <dbReference type="EMBL" id="QTL99460.1"/>
    </source>
</evidence>
<dbReference type="InterPro" id="IPR001173">
    <property type="entry name" value="Glyco_trans_2-like"/>
</dbReference>